<dbReference type="InterPro" id="IPR015424">
    <property type="entry name" value="PyrdxlP-dep_Trfase"/>
</dbReference>
<accession>A0A8S1HJZ3</accession>
<dbReference type="InterPro" id="IPR015422">
    <property type="entry name" value="PyrdxlP-dep_Trfase_small"/>
</dbReference>
<reference evidence="6" key="1">
    <citation type="submission" date="2020-10" db="EMBL/GenBank/DDBJ databases">
        <authorList>
            <person name="Kikuchi T."/>
        </authorList>
    </citation>
    <scope>NUCLEOTIDE SEQUENCE</scope>
    <source>
        <strain evidence="6">NKZ352</strain>
    </source>
</reference>
<dbReference type="Gene3D" id="3.40.640.10">
    <property type="entry name" value="Type I PLP-dependent aspartate aminotransferase-like (Major domain)"/>
    <property type="match status" value="1"/>
</dbReference>
<protein>
    <recommendedName>
        <fullName evidence="8">Gamma-cystathionase</fullName>
    </recommendedName>
</protein>
<feature type="modified residue" description="N6-(pyridoxal phosphate)lysine" evidence="3">
    <location>
        <position position="260"/>
    </location>
</feature>
<dbReference type="GO" id="GO:0016846">
    <property type="term" value="F:carbon-sulfur lyase activity"/>
    <property type="evidence" value="ECO:0007669"/>
    <property type="project" value="TreeGrafter"/>
</dbReference>
<dbReference type="GO" id="GO:0030170">
    <property type="term" value="F:pyridoxal phosphate binding"/>
    <property type="evidence" value="ECO:0007669"/>
    <property type="project" value="InterPro"/>
</dbReference>
<dbReference type="GO" id="GO:0019346">
    <property type="term" value="P:transsulfuration"/>
    <property type="evidence" value="ECO:0007669"/>
    <property type="project" value="InterPro"/>
</dbReference>
<dbReference type="EMBL" id="CAJGYM010000064">
    <property type="protein sequence ID" value="CAD6196006.1"/>
    <property type="molecule type" value="Genomic_DNA"/>
</dbReference>
<dbReference type="Gene3D" id="3.90.1150.10">
    <property type="entry name" value="Aspartate Aminotransferase, domain 1"/>
    <property type="match status" value="1"/>
</dbReference>
<sequence>MSLWCNKWKKKKQPVAVNDNQRRRRYQSVRQPTAGHSSRPSLLIMGEWPPGRNAARETFGDEFSKLHVDTQLSTSHAIPLKNVDPVVTPIYHTSTRIMAKTSSTAVVEIRRRKNVEVIINELEGGAASLLYNSGLAALSAVFLEFLGSRTHMIALCPLYSGTYSFLTETMERFGVEITFINIEEEPDVIDALENSIRDATRIIFFETIGNPSMAVPDIAGTLKFAKKYKILSLVDATFSSPYNIQPIKLGADIVMHSCSKYIGGHTDTIGGVLTTATKTNWERLKKQQLTTGSALSPFDAALLARGLKTLALRVEKISNNALAVAKFLEGHKKVVRVIYPGLESHPGHRFAKATMKKFSGMIAFDVGDADDAIKLIENLRLIVHAVSLGGTESLIEHPLSISHGPQLMRGEIRVPHVAPGLLRFSVGVEDAKDIIADLDRALAQI</sequence>
<dbReference type="CDD" id="cd00614">
    <property type="entry name" value="CGS_like"/>
    <property type="match status" value="1"/>
</dbReference>
<comment type="caution">
    <text evidence="6">The sequence shown here is derived from an EMBL/GenBank/DDBJ whole genome shotgun (WGS) entry which is preliminary data.</text>
</comment>
<evidence type="ECO:0000313" key="7">
    <source>
        <dbReference type="Proteomes" id="UP000835052"/>
    </source>
</evidence>
<evidence type="ECO:0000313" key="6">
    <source>
        <dbReference type="EMBL" id="CAD6196006.1"/>
    </source>
</evidence>
<dbReference type="OrthoDB" id="3512640at2759"/>
<comment type="cofactor">
    <cofactor evidence="1 4">
        <name>pyridoxal 5'-phosphate</name>
        <dbReference type="ChEBI" id="CHEBI:597326"/>
    </cofactor>
</comment>
<evidence type="ECO:0000256" key="3">
    <source>
        <dbReference type="PIRSR" id="PIRSR001434-2"/>
    </source>
</evidence>
<dbReference type="Proteomes" id="UP000835052">
    <property type="component" value="Unassembled WGS sequence"/>
</dbReference>
<dbReference type="FunFam" id="3.40.640.10:FF:000046">
    <property type="entry name" value="Cystathionine gamma-lyase"/>
    <property type="match status" value="1"/>
</dbReference>
<keyword evidence="7" id="KW-1185">Reference proteome</keyword>
<dbReference type="PIRSF" id="PIRSF001434">
    <property type="entry name" value="CGS"/>
    <property type="match status" value="1"/>
</dbReference>
<proteinExistence type="inferred from homology"/>
<name>A0A8S1HJZ3_9PELO</name>
<comment type="similarity">
    <text evidence="4">Belongs to the trans-sulfuration enzymes family.</text>
</comment>
<feature type="region of interest" description="Disordered" evidence="5">
    <location>
        <begin position="13"/>
        <end position="42"/>
    </location>
</feature>
<evidence type="ECO:0000256" key="1">
    <source>
        <dbReference type="ARBA" id="ARBA00001933"/>
    </source>
</evidence>
<organism evidence="6 7">
    <name type="scientific">Caenorhabditis auriculariae</name>
    <dbReference type="NCBI Taxonomy" id="2777116"/>
    <lineage>
        <taxon>Eukaryota</taxon>
        <taxon>Metazoa</taxon>
        <taxon>Ecdysozoa</taxon>
        <taxon>Nematoda</taxon>
        <taxon>Chromadorea</taxon>
        <taxon>Rhabditida</taxon>
        <taxon>Rhabditina</taxon>
        <taxon>Rhabditomorpha</taxon>
        <taxon>Rhabditoidea</taxon>
        <taxon>Rhabditidae</taxon>
        <taxon>Peloderinae</taxon>
        <taxon>Caenorhabditis</taxon>
    </lineage>
</organism>
<dbReference type="InterPro" id="IPR015421">
    <property type="entry name" value="PyrdxlP-dep_Trfase_major"/>
</dbReference>
<evidence type="ECO:0000256" key="4">
    <source>
        <dbReference type="RuleBase" id="RU362118"/>
    </source>
</evidence>
<dbReference type="GO" id="GO:0005737">
    <property type="term" value="C:cytoplasm"/>
    <property type="evidence" value="ECO:0007669"/>
    <property type="project" value="TreeGrafter"/>
</dbReference>
<dbReference type="InterPro" id="IPR000277">
    <property type="entry name" value="Cys/Met-Metab_PyrdxlP-dep_enz"/>
</dbReference>
<feature type="compositionally biased region" description="Polar residues" evidence="5">
    <location>
        <begin position="28"/>
        <end position="40"/>
    </location>
</feature>
<dbReference type="Pfam" id="PF01053">
    <property type="entry name" value="Cys_Met_Meta_PP"/>
    <property type="match status" value="1"/>
</dbReference>
<keyword evidence="2 3" id="KW-0663">Pyridoxal phosphate</keyword>
<evidence type="ECO:0000256" key="5">
    <source>
        <dbReference type="SAM" id="MobiDB-lite"/>
    </source>
</evidence>
<dbReference type="SUPFAM" id="SSF53383">
    <property type="entry name" value="PLP-dependent transferases"/>
    <property type="match status" value="1"/>
</dbReference>
<dbReference type="PANTHER" id="PTHR11808:SF80">
    <property type="entry name" value="CYSTATHIONINE GAMMA-LYASE"/>
    <property type="match status" value="1"/>
</dbReference>
<dbReference type="PANTHER" id="PTHR11808">
    <property type="entry name" value="TRANS-SULFURATION ENZYME FAMILY MEMBER"/>
    <property type="match status" value="1"/>
</dbReference>
<evidence type="ECO:0000256" key="2">
    <source>
        <dbReference type="ARBA" id="ARBA00022898"/>
    </source>
</evidence>
<dbReference type="AlphaFoldDB" id="A0A8S1HJZ3"/>
<gene>
    <name evidence="6" type="ORF">CAUJ_LOCUS11923</name>
</gene>
<evidence type="ECO:0008006" key="8">
    <source>
        <dbReference type="Google" id="ProtNLM"/>
    </source>
</evidence>